<evidence type="ECO:0000256" key="2">
    <source>
        <dbReference type="ARBA" id="ARBA00023161"/>
    </source>
</evidence>
<feature type="compositionally biased region" description="Basic and acidic residues" evidence="3">
    <location>
        <begin position="481"/>
        <end position="495"/>
    </location>
</feature>
<dbReference type="eggNOG" id="KOG4181">
    <property type="taxonomic scope" value="Eukaryota"/>
</dbReference>
<reference evidence="7" key="1">
    <citation type="submission" date="2016-11" db="UniProtKB">
        <authorList>
            <consortium name="WormBaseParasite"/>
        </authorList>
    </citation>
    <scope>IDENTIFICATION</scope>
</reference>
<dbReference type="Proteomes" id="UP000095284">
    <property type="component" value="Unplaced"/>
</dbReference>
<organism evidence="5 7">
    <name type="scientific">Bursaphelenchus xylophilus</name>
    <name type="common">Pinewood nematode worm</name>
    <name type="synonym">Aphelenchoides xylophilus</name>
    <dbReference type="NCBI Taxonomy" id="6326"/>
    <lineage>
        <taxon>Eukaryota</taxon>
        <taxon>Metazoa</taxon>
        <taxon>Ecdysozoa</taxon>
        <taxon>Nematoda</taxon>
        <taxon>Chromadorea</taxon>
        <taxon>Rhabditida</taxon>
        <taxon>Tylenchina</taxon>
        <taxon>Tylenchomorpha</taxon>
        <taxon>Aphelenchoidea</taxon>
        <taxon>Aphelenchoididae</taxon>
        <taxon>Bursaphelenchus</taxon>
    </lineage>
</organism>
<dbReference type="SMR" id="A0A1I7RPS7"/>
<evidence type="ECO:0000313" key="7">
    <source>
        <dbReference type="WBParaSite" id="BXY_0271800.1"/>
    </source>
</evidence>
<dbReference type="WBParaSite" id="BXY_0271800.1">
    <property type="protein sequence ID" value="BXY_0271800.1"/>
    <property type="gene ID" value="BXY_0271800"/>
</dbReference>
<evidence type="ECO:0000256" key="1">
    <source>
        <dbReference type="ARBA" id="ARBA00007712"/>
    </source>
</evidence>
<feature type="region of interest" description="Disordered" evidence="3">
    <location>
        <begin position="481"/>
        <end position="567"/>
    </location>
</feature>
<dbReference type="InterPro" id="IPR027417">
    <property type="entry name" value="P-loop_NTPase"/>
</dbReference>
<keyword evidence="6" id="KW-1185">Reference proteome</keyword>
<dbReference type="GO" id="GO:0000184">
    <property type="term" value="P:nuclear-transcribed mRNA catabolic process, nonsense-mediated decay"/>
    <property type="evidence" value="ECO:0007669"/>
    <property type="project" value="UniProtKB-KW"/>
</dbReference>
<comment type="similarity">
    <text evidence="1">Belongs to the SMG9 family.</text>
</comment>
<sequence length="567" mass="64926">MEGFTLLKHGESLKVEKKDANLISPGSSSHRGGKGYKNNAGSVPLVNESLELLSFIKSKLSESDVIKHVIGIIGPQGSGKSTLMSMLAGNNPQDQFRQYIFRPATKDTVDGGFYQTSGLAIYISESRNVYIDCRPFNCGAVLEDYNKRSRGDGKNQFKTFQADDLTLLSTVFDICHTVLLTIDWFIDMDMIQEVLRASLYSEFNARKFAGYPKRTNFIIVHQRAHTADFEVETVKERVKMIKSMFKDNRLNIHSGVSMKKLGFDRYKDCGDDVSYVLLSEFPLWNKDCYFEVDVNRIPYNVMVDKLKKQILNLTRPPFRSMTTQRTLRLRPEYVFDKTRLRHKDKRDFGDKDGHDQEDTSHLFNPDHLPNIISKQSEPPPTEPWNDLDSILALSPSHSVESATNAVKLLHLTSKNIKENEFVTGLLPPEEKELTELGWFAHVEKVFKNHLDYYHTKYFLTNNGRLAPILLRKLKGSSRIIYKKERTRAGRPERRGPRVNTTSTTAEDKEDEAEEEKTSELEDVDVDSEPSSESIFSDDRSSEEESESEDEKNRSKKFQRRRAASDSS</sequence>
<protein>
    <submittedName>
        <fullName evidence="4">(pine wood nematode) hypothetical protein</fullName>
    </submittedName>
</protein>
<reference evidence="4" key="2">
    <citation type="submission" date="2020-09" db="EMBL/GenBank/DDBJ databases">
        <authorList>
            <person name="Kikuchi T."/>
        </authorList>
    </citation>
    <scope>NUCLEOTIDE SEQUENCE</scope>
    <source>
        <strain evidence="4">Ka4C1</strain>
    </source>
</reference>
<dbReference type="PANTHER" id="PTHR14270:SF0">
    <property type="entry name" value="NONSENSE-MEDIATED MRNA DECAY FACTOR SMG9"/>
    <property type="match status" value="1"/>
</dbReference>
<evidence type="ECO:0000256" key="3">
    <source>
        <dbReference type="SAM" id="MobiDB-lite"/>
    </source>
</evidence>
<dbReference type="eggNOG" id="KOG1973">
    <property type="taxonomic scope" value="Eukaryota"/>
</dbReference>
<evidence type="ECO:0000313" key="6">
    <source>
        <dbReference type="Proteomes" id="UP000659654"/>
    </source>
</evidence>
<proteinExistence type="inferred from homology"/>
<dbReference type="Proteomes" id="UP000582659">
    <property type="component" value="Unassembled WGS sequence"/>
</dbReference>
<dbReference type="PANTHER" id="PTHR14270">
    <property type="entry name" value="NONSENSE-MEDIATED MRNA DECAY FACTOR SMG9"/>
    <property type="match status" value="1"/>
</dbReference>
<accession>A0A1I7RPS7</accession>
<dbReference type="Proteomes" id="UP000659654">
    <property type="component" value="Unassembled WGS sequence"/>
</dbReference>
<dbReference type="AlphaFoldDB" id="A0A1I7RPS7"/>
<feature type="region of interest" description="Disordered" evidence="3">
    <location>
        <begin position="345"/>
        <end position="382"/>
    </location>
</feature>
<dbReference type="OrthoDB" id="79514at2759"/>
<dbReference type="EMBL" id="CAJFDI010000002">
    <property type="protein sequence ID" value="CAD5215131.1"/>
    <property type="molecule type" value="Genomic_DNA"/>
</dbReference>
<dbReference type="InterPro" id="IPR039177">
    <property type="entry name" value="SMG9"/>
</dbReference>
<name>A0A1I7RPS7_BURXY</name>
<gene>
    <name evidence="4" type="ORF">BXYJ_LOCUS3876</name>
</gene>
<evidence type="ECO:0000313" key="5">
    <source>
        <dbReference type="Proteomes" id="UP000095284"/>
    </source>
</evidence>
<dbReference type="Gene3D" id="3.40.50.300">
    <property type="entry name" value="P-loop containing nucleotide triphosphate hydrolases"/>
    <property type="match status" value="1"/>
</dbReference>
<dbReference type="EMBL" id="CAJFCV020000002">
    <property type="protein sequence ID" value="CAG9096544.1"/>
    <property type="molecule type" value="Genomic_DNA"/>
</dbReference>
<dbReference type="SUPFAM" id="SSF52540">
    <property type="entry name" value="P-loop containing nucleoside triphosphate hydrolases"/>
    <property type="match status" value="1"/>
</dbReference>
<feature type="compositionally biased region" description="Acidic residues" evidence="3">
    <location>
        <begin position="540"/>
        <end position="549"/>
    </location>
</feature>
<keyword evidence="2" id="KW-0866">Nonsense-mediated mRNA decay</keyword>
<evidence type="ECO:0000313" key="4">
    <source>
        <dbReference type="EMBL" id="CAD5215131.1"/>
    </source>
</evidence>
<feature type="compositionally biased region" description="Acidic residues" evidence="3">
    <location>
        <begin position="507"/>
        <end position="529"/>
    </location>
</feature>
<feature type="compositionally biased region" description="Basic and acidic residues" evidence="3">
    <location>
        <begin position="345"/>
        <end position="360"/>
    </location>
</feature>